<dbReference type="PANTHER" id="PTHR31126:SF1">
    <property type="entry name" value="TYROSINE SPECIFIC PROTEIN PHOSPHATASES DOMAIN-CONTAINING PROTEIN"/>
    <property type="match status" value="1"/>
</dbReference>
<evidence type="ECO:0000256" key="1">
    <source>
        <dbReference type="ARBA" id="ARBA00009580"/>
    </source>
</evidence>
<dbReference type="InterPro" id="IPR029021">
    <property type="entry name" value="Prot-tyrosine_phosphatase-like"/>
</dbReference>
<dbReference type="PROSITE" id="PS00383">
    <property type="entry name" value="TYR_PHOSPHATASE_1"/>
    <property type="match status" value="1"/>
</dbReference>
<dbReference type="Gene3D" id="3.90.190.10">
    <property type="entry name" value="Protein tyrosine phosphatase superfamily"/>
    <property type="match status" value="1"/>
</dbReference>
<dbReference type="SUPFAM" id="SSF52799">
    <property type="entry name" value="(Phosphotyrosine protein) phosphatases II"/>
    <property type="match status" value="1"/>
</dbReference>
<organism evidence="2 3">
    <name type="scientific">Pseudomonas borbori</name>
    <dbReference type="NCBI Taxonomy" id="289003"/>
    <lineage>
        <taxon>Bacteria</taxon>
        <taxon>Pseudomonadati</taxon>
        <taxon>Pseudomonadota</taxon>
        <taxon>Gammaproteobacteria</taxon>
        <taxon>Pseudomonadales</taxon>
        <taxon>Pseudomonadaceae</taxon>
        <taxon>Pseudomonas</taxon>
    </lineage>
</organism>
<proteinExistence type="inferred from homology"/>
<reference evidence="3" key="1">
    <citation type="submission" date="2016-10" db="EMBL/GenBank/DDBJ databases">
        <authorList>
            <person name="Varghese N."/>
            <person name="Submissions S."/>
        </authorList>
    </citation>
    <scope>NUCLEOTIDE SEQUENCE [LARGE SCALE GENOMIC DNA]</scope>
    <source>
        <strain evidence="3">DSM 17834</strain>
    </source>
</reference>
<evidence type="ECO:0000313" key="3">
    <source>
        <dbReference type="Proteomes" id="UP000198784"/>
    </source>
</evidence>
<dbReference type="AlphaFoldDB" id="A0A1I5WQF4"/>
<dbReference type="STRING" id="289003.SAMN05216190_14222"/>
<comment type="similarity">
    <text evidence="1">Belongs to the protein-tyrosine phosphatase family.</text>
</comment>
<accession>A0A1I5WQF4</accession>
<dbReference type="RefSeq" id="WP_090505463.1">
    <property type="nucleotide sequence ID" value="NZ_FOWX01000042.1"/>
</dbReference>
<dbReference type="OrthoDB" id="1188001at2"/>
<dbReference type="EMBL" id="FOWX01000042">
    <property type="protein sequence ID" value="SFQ21811.1"/>
    <property type="molecule type" value="Genomic_DNA"/>
</dbReference>
<keyword evidence="3" id="KW-1185">Reference proteome</keyword>
<evidence type="ECO:0000313" key="2">
    <source>
        <dbReference type="EMBL" id="SFQ21811.1"/>
    </source>
</evidence>
<dbReference type="PANTHER" id="PTHR31126">
    <property type="entry name" value="TYROSINE-PROTEIN PHOSPHATASE"/>
    <property type="match status" value="1"/>
</dbReference>
<gene>
    <name evidence="2" type="ORF">SAMN05216190_14222</name>
</gene>
<sequence length="261" mass="29112">MRSTENNADMPMLQPLRRLELSGAVNFRDLGGYSSADGRKIKWGQLFRSDSLAELSDDDLFRIEPLKLRSIFDFRHQHERSEKPNRLGAHWLVKTHALGFYPHGAQLLMERVKSRDISCQAVSQIFKLMYGRLPVDQAGNYAQLLQQLITPDALPALIHCTSGKDRTGFAVAVVMLALGVGRETIMADYTLTNQFRRDLTFMLGEGADPEVVKAVQAAEPQYLAAAFAAIDGTWGGDAEYLRKGLGFSVDQQVLLQSLLLE</sequence>
<protein>
    <submittedName>
        <fullName evidence="2">Protein tyrosine/serine phosphatase</fullName>
    </submittedName>
</protein>
<dbReference type="GO" id="GO:0004721">
    <property type="term" value="F:phosphoprotein phosphatase activity"/>
    <property type="evidence" value="ECO:0007669"/>
    <property type="project" value="InterPro"/>
</dbReference>
<dbReference type="InterPro" id="IPR016130">
    <property type="entry name" value="Tyr_Pase_AS"/>
</dbReference>
<dbReference type="InterPro" id="IPR026893">
    <property type="entry name" value="Tyr/Ser_Pase_IphP-type"/>
</dbReference>
<dbReference type="Proteomes" id="UP000198784">
    <property type="component" value="Unassembled WGS sequence"/>
</dbReference>
<name>A0A1I5WQF4_9PSED</name>
<dbReference type="Pfam" id="PF13350">
    <property type="entry name" value="Y_phosphatase3"/>
    <property type="match status" value="1"/>
</dbReference>